<evidence type="ECO:0000259" key="3">
    <source>
        <dbReference type="Pfam" id="PF17390"/>
    </source>
</evidence>
<dbReference type="EMBL" id="FNBN01000009">
    <property type="protein sequence ID" value="SDH20077.1"/>
    <property type="molecule type" value="Genomic_DNA"/>
</dbReference>
<dbReference type="GO" id="GO:0005975">
    <property type="term" value="P:carbohydrate metabolic process"/>
    <property type="evidence" value="ECO:0007669"/>
    <property type="project" value="InterPro"/>
</dbReference>
<dbReference type="Pfam" id="PF21209">
    <property type="entry name" value="Bac_rhamnosid-like_N"/>
    <property type="match status" value="1"/>
</dbReference>
<dbReference type="Proteomes" id="UP000199045">
    <property type="component" value="Unassembled WGS sequence"/>
</dbReference>
<dbReference type="InterPro" id="IPR048932">
    <property type="entry name" value="Rhamnosid-like_N_bacteroidetes"/>
</dbReference>
<proteinExistence type="predicted"/>
<organism evidence="5 6">
    <name type="scientific">Chitinophaga filiformis</name>
    <name type="common">Myxococcus filiformis</name>
    <name type="synonym">Flexibacter filiformis</name>
    <dbReference type="NCBI Taxonomy" id="104663"/>
    <lineage>
        <taxon>Bacteria</taxon>
        <taxon>Pseudomonadati</taxon>
        <taxon>Bacteroidota</taxon>
        <taxon>Chitinophagia</taxon>
        <taxon>Chitinophagales</taxon>
        <taxon>Chitinophagaceae</taxon>
        <taxon>Chitinophaga</taxon>
    </lineage>
</organism>
<gene>
    <name evidence="5" type="ORF">SAMN04488121_109248</name>
</gene>
<dbReference type="Gene3D" id="2.60.120.260">
    <property type="entry name" value="Galactose-binding domain-like"/>
    <property type="match status" value="2"/>
</dbReference>
<evidence type="ECO:0000259" key="2">
    <source>
        <dbReference type="Pfam" id="PF17389"/>
    </source>
</evidence>
<feature type="domain" description="Alpha-rhamnosidase-like N-terminal" evidence="4">
    <location>
        <begin position="69"/>
        <end position="271"/>
    </location>
</feature>
<dbReference type="SUPFAM" id="SSF48208">
    <property type="entry name" value="Six-hairpin glycosidases"/>
    <property type="match status" value="1"/>
</dbReference>
<dbReference type="InterPro" id="IPR035396">
    <property type="entry name" value="Bac_rhamnosid6H"/>
</dbReference>
<dbReference type="InterPro" id="IPR008928">
    <property type="entry name" value="6-hairpin_glycosidase_sf"/>
</dbReference>
<feature type="domain" description="Alpha-L-rhamnosidase six-hairpin glycosidase" evidence="2">
    <location>
        <begin position="294"/>
        <end position="627"/>
    </location>
</feature>
<feature type="domain" description="Alpha-L-rhamnosidase C-terminal" evidence="3">
    <location>
        <begin position="631"/>
        <end position="675"/>
    </location>
</feature>
<evidence type="ECO:0000313" key="5">
    <source>
        <dbReference type="EMBL" id="SDH20077.1"/>
    </source>
</evidence>
<dbReference type="OrthoDB" id="9815108at2"/>
<evidence type="ECO:0000313" key="6">
    <source>
        <dbReference type="Proteomes" id="UP000199045"/>
    </source>
</evidence>
<dbReference type="InterPro" id="IPR035398">
    <property type="entry name" value="Bac_rhamnosid_C"/>
</dbReference>
<dbReference type="PANTHER" id="PTHR34987:SF6">
    <property type="entry name" value="ALPHA-L-RHAMNOSIDASE SIX-HAIRPIN GLYCOSIDASE DOMAIN-CONTAINING PROTEIN"/>
    <property type="match status" value="1"/>
</dbReference>
<dbReference type="Gene3D" id="2.60.420.10">
    <property type="entry name" value="Maltose phosphorylase, domain 3"/>
    <property type="match status" value="1"/>
</dbReference>
<accession>A0A1G8AGQ9</accession>
<evidence type="ECO:0000256" key="1">
    <source>
        <dbReference type="SAM" id="SignalP"/>
    </source>
</evidence>
<name>A0A1G8AGQ9_CHIFI</name>
<protein>
    <submittedName>
        <fullName evidence="5">Alpha-L-rhamnosidase</fullName>
    </submittedName>
</protein>
<dbReference type="InterPro" id="IPR012341">
    <property type="entry name" value="6hp_glycosidase-like_sf"/>
</dbReference>
<dbReference type="AlphaFoldDB" id="A0A1G8AGQ9"/>
<dbReference type="Pfam" id="PF17389">
    <property type="entry name" value="Bac_rhamnosid6H"/>
    <property type="match status" value="1"/>
</dbReference>
<keyword evidence="1" id="KW-0732">Signal</keyword>
<dbReference type="Gene3D" id="1.50.10.10">
    <property type="match status" value="1"/>
</dbReference>
<evidence type="ECO:0000259" key="4">
    <source>
        <dbReference type="Pfam" id="PF21209"/>
    </source>
</evidence>
<feature type="chain" id="PRO_5011529159" evidence="1">
    <location>
        <begin position="25"/>
        <end position="726"/>
    </location>
</feature>
<dbReference type="RefSeq" id="WP_089837114.1">
    <property type="nucleotide sequence ID" value="NZ_FNBN01000009.1"/>
</dbReference>
<dbReference type="STRING" id="104663.SAMN04488121_109248"/>
<dbReference type="PANTHER" id="PTHR34987">
    <property type="entry name" value="C, PUTATIVE (AFU_ORTHOLOGUE AFUA_3G02880)-RELATED"/>
    <property type="match status" value="1"/>
</dbReference>
<sequence>MKNIALKVCPLLMVLLSLYQYTLAQSKPTWIWYPGDFEIWLSNQMQNRRTDRGTFFPVFWKFDSHYPLIDFHKDFALTAPEEVSIHTEGIYNVKIDGEPLEGMPAKITVPAGKHRINIKVFNQASVPAVYVAGKTIVSDASWLVTFEDKEWIDETGKTSDISATRWLNAGSWNFNDITNPPSACKLPLTPQSAVSVAKNNAATLIDFGRETFGFIRLHGIKGKGNITLYYGESKEEALSEKGAITLDRLAFQQPVKKDSIMPLSKAFRYVNMVTDGSIQIDSVSMLYEHADVKEKGSFRCSDEEINRIYDVAKYTFHLNTREFFIDGIKRDRWIWSGDAYQSYLMNYYLFFDSNTVSRTMLALRGKDPVTSHINTIMDYTFYWFLGIYDYYLYTGDQTFIRQFYPRMQTMMEYCLGRRSKDGLMEGMPGDWIFIDWADGLSKKGAVSFEQLLLCRSLEAMALCADIANEKSDAVKYRQYATELKKKLFDLYWNETKQALVHSRVEGKQTENVTRYANMFAIFYDYFNQQQKEAVKKSVLLNDNIQHITTPYMRFYELEALCAMGEQSYVLKEMKDYWGGMLKLGATSFWEEYNPAKKGAEHYAMYGREFGKSLCHAWGASPIYLLGKYYLGVKPTAPGYASYNIQPVLGGLEWMEGQVPTPNGNISIRCSRKEMNITTAEGTGTLRFRSQVKPVCKAGSIESKGEDWYEIPLQAGKNYVINYEAVK</sequence>
<reference evidence="6" key="1">
    <citation type="submission" date="2016-10" db="EMBL/GenBank/DDBJ databases">
        <authorList>
            <person name="Varghese N."/>
            <person name="Submissions S."/>
        </authorList>
    </citation>
    <scope>NUCLEOTIDE SEQUENCE [LARGE SCALE GENOMIC DNA]</scope>
    <source>
        <strain evidence="6">DSM 527</strain>
    </source>
</reference>
<dbReference type="Pfam" id="PF17390">
    <property type="entry name" value="Bac_rhamnosid_C"/>
    <property type="match status" value="1"/>
</dbReference>
<feature type="signal peptide" evidence="1">
    <location>
        <begin position="1"/>
        <end position="24"/>
    </location>
</feature>